<evidence type="ECO:0000313" key="2">
    <source>
        <dbReference type="Proteomes" id="UP000237990"/>
    </source>
</evidence>
<dbReference type="EMBL" id="CP022432">
    <property type="protein sequence ID" value="AVN66007.1"/>
    <property type="molecule type" value="Genomic_DNA"/>
</dbReference>
<proteinExistence type="predicted"/>
<dbReference type="Proteomes" id="UP000237990">
    <property type="component" value="Chromosome"/>
</dbReference>
<dbReference type="AlphaFoldDB" id="A0AAD0HSE3"/>
<evidence type="ECO:0000313" key="1">
    <source>
        <dbReference type="EMBL" id="AVN66007.1"/>
    </source>
</evidence>
<accession>A0AAD0HSE3</accession>
<organism evidence="1 2">
    <name type="scientific">Mesoplasma florum</name>
    <name type="common">Acholeplasma florum</name>
    <dbReference type="NCBI Taxonomy" id="2151"/>
    <lineage>
        <taxon>Bacteria</taxon>
        <taxon>Bacillati</taxon>
        <taxon>Mycoplasmatota</taxon>
        <taxon>Mollicutes</taxon>
        <taxon>Entomoplasmatales</taxon>
        <taxon>Entomoplasmataceae</taxon>
        <taxon>Mesoplasma</taxon>
    </lineage>
</organism>
<protein>
    <submittedName>
        <fullName evidence="1">Uncharacterized protein</fullName>
    </submittedName>
</protein>
<reference evidence="1 2" key="1">
    <citation type="submission" date="2017-07" db="EMBL/GenBank/DDBJ databases">
        <title>Comparative genomic analysis of Mesoplasma florum.</title>
        <authorList>
            <person name="Baby V."/>
            <person name="Lachance J.-C."/>
            <person name="Gagnon J."/>
            <person name="Lucier J.-F."/>
            <person name="Matteau D."/>
            <person name="Knight T.F."/>
            <person name="Rodrigue S."/>
        </authorList>
    </citation>
    <scope>NUCLEOTIDE SEQUENCE [LARGE SCALE GENOMIC DNA]</scope>
    <source>
        <strain evidence="1 2">W12</strain>
    </source>
</reference>
<sequence>MANIMACKMIINLNQALSFNGISKSIEATIDETIEHLIHIFLLLIFPVIQVASGFNKIANKIELPNNSNTTIIAGGVLRKVSVKMFEFSCIKIAFITHTIKVCI</sequence>
<gene>
    <name evidence="1" type="ORF">MflW12_6020</name>
</gene>
<name>A0AAD0HSE3_MESFO</name>